<proteinExistence type="predicted"/>
<evidence type="ECO:0000256" key="1">
    <source>
        <dbReference type="SAM" id="MobiDB-lite"/>
    </source>
</evidence>
<protein>
    <submittedName>
        <fullName evidence="2">Uncharacterized protein</fullName>
    </submittedName>
</protein>
<sequence length="823" mass="92829">MIKGDPEGSLQTKLKLERKDTGRYRDSRCFEDTNDADTSTSSRHHNNKKDEYEDDNTSNVIIPPNNTLEIKGTKKYIATDEKRTSKHKRGESSKKLKSVITHNTHPSRIETPVHVGSKSIITPLVTTTSTTAIVAPKKEYQQYSNGYNKVNNLKPLAGSYRFQASNSNKKTDLTIQARSSKYKNHAQKVVSSTNSRYSVDLNSKSGISKPTQLKYGDHATGTSQYPLYSGGREMKGRNNNANIKARNTTWRSDKENASGYHKKTTKYLESGNYLNKDGNLLSENARNFNNKSASTPNERINQTGKKKLKGNIKDKEGVSPLIPQYIRLNSSPPLNVLLEDVLTSKGNVVQTNKGNIEPMLEQSASKSTDTDNKYTFIKVFNQNDNFDNLDLSLVHLSSLSGIQKSGSESYNQAKLQNTEGLGKANENSIPQIKVSNGDTNGTLQQMYTKNLLNEDNDIELYHAIDGKLNSLDTPIIRTSDCDSVTNASSRNDFKKKYLSTTDRISNEEKTELCDKSSKYDDVLSRIVACGAGPGKNLTNTAINLNQSKKVGKNENTGSSFKLNEVFANPIKSNLNFHKLKSDNSVCRNDTRLKMTTKAISSGENIPYYDLNNFSNIEMQRKFYNDRVNPRKATWLFFVIALGKPEIVLKEVKNSFADGTSDSRNNTRSISLSPYKLNFKLLFVYHIKNNNYFNLTLSSLETKLFWRSKLAQESYLIGIGNVLETELGSTSQREISSVVKVKYKFSEENKEMIREIYSMCYGDDMDVEERDPTNENRQIDFDYSHTVEFKSVIGARIQESKRHKVKLDCPFNVSNICVFKVTLF</sequence>
<organism evidence="2 3">
    <name type="scientific">Zancudomyces culisetae</name>
    <name type="common">Gut fungus</name>
    <name type="synonym">Smittium culisetae</name>
    <dbReference type="NCBI Taxonomy" id="1213189"/>
    <lineage>
        <taxon>Eukaryota</taxon>
        <taxon>Fungi</taxon>
        <taxon>Fungi incertae sedis</taxon>
        <taxon>Zoopagomycota</taxon>
        <taxon>Kickxellomycotina</taxon>
        <taxon>Harpellomycetes</taxon>
        <taxon>Harpellales</taxon>
        <taxon>Legeriomycetaceae</taxon>
        <taxon>Zancudomyces</taxon>
    </lineage>
</organism>
<evidence type="ECO:0000313" key="3">
    <source>
        <dbReference type="Proteomes" id="UP000188320"/>
    </source>
</evidence>
<reference evidence="3" key="1">
    <citation type="submission" date="2017-01" db="EMBL/GenBank/DDBJ databases">
        <authorList>
            <person name="Wang Y."/>
            <person name="White M."/>
            <person name="Kvist S."/>
            <person name="Moncalvo J.-M."/>
        </authorList>
    </citation>
    <scope>NUCLEOTIDE SEQUENCE [LARGE SCALE GENOMIC DNA]</scope>
    <source>
        <strain evidence="3">COL-18-3</strain>
    </source>
</reference>
<dbReference type="Proteomes" id="UP000188320">
    <property type="component" value="Unassembled WGS sequence"/>
</dbReference>
<feature type="region of interest" description="Disordered" evidence="1">
    <location>
        <begin position="1"/>
        <end position="65"/>
    </location>
</feature>
<feature type="compositionally biased region" description="Basic and acidic residues" evidence="1">
    <location>
        <begin position="14"/>
        <end position="31"/>
    </location>
</feature>
<name>A0A1R1PU92_ZANCU</name>
<comment type="caution">
    <text evidence="2">The sequence shown here is derived from an EMBL/GenBank/DDBJ whole genome shotgun (WGS) entry which is preliminary data.</text>
</comment>
<dbReference type="AlphaFoldDB" id="A0A1R1PU92"/>
<gene>
    <name evidence="2" type="ORF">AX774_g1945</name>
</gene>
<dbReference type="EMBL" id="LSSK01000182">
    <property type="protein sequence ID" value="OMH84540.1"/>
    <property type="molecule type" value="Genomic_DNA"/>
</dbReference>
<keyword evidence="3" id="KW-1185">Reference proteome</keyword>
<accession>A0A1R1PU92</accession>
<feature type="region of interest" description="Disordered" evidence="1">
    <location>
        <begin position="78"/>
        <end position="100"/>
    </location>
</feature>
<evidence type="ECO:0000313" key="2">
    <source>
        <dbReference type="EMBL" id="OMH84540.1"/>
    </source>
</evidence>